<sequence length="787" mass="87890">MPEQSCFGASEPVQIFHDDFYPQPTSMISHAPMPLAAKPPQQPLQPSNPNVVLNPPNTASIQKSPFKPNQRTMDAPLTPLKSSAQGNTFNLVPMMPPNTLQHSTDSLEKKQPMMSRFKPVAQKPTTDMNLQQYMGKENSHHAPIFPAPPQLNIPPENYDQNPSRKRVLSEAAPIEKPSPAKKRRVDKPLPPQDAFQVDEPFIPPQGEVYIPVICDNGLKPTYTYRDLCWFAIIKSPQRKLRLCRIYDWITKTFLFYRKLATRDWRNGIRHNLSTCLLLMHEPKPAGETGGGDDWFIVPGYEGCFLDRNLYRKAKLHFRRQIEMQEAEAKRLEQQAQMPVIHEPMLPAQPLMNHVSLPTLPPSLQSAPSTLPPEISSDATIPVSDIAAPDEMLERANENELLNEADQYSPHPAMMHSSPPIPKRMESHRSDTPPQQQRLRDSSATKSRNHRRKFTGVNDSGYISSLESSAMRPSRNPKLLTSEADRPRRKKGRAEEEIRRLRHSSNDSPSKGRSYGYPQPSSSPLRQASQNASGQMLPPLTPATELKAPPMPPPSVSPSTNLRMHRESVQSMVDSPYRRVAALLPESDLALNLTPGYNMDDLFNRFDGKMDDGTTETDISQNTQDIPPRSVIPLSPANLLPQNGSPIKRSTRKQRMDRSLSTSALNEVKNLTPHNAASSASFLKVPGQTFNFSFDTPSKAFDGLPPSSPSKLILQSPCKMPPLMNDENVAPWLSSDDLDTPDFLEDDDFAGIDMLAGFEKIGSANNTHASRASKSSQKPNLSHACWNA</sequence>
<feature type="compositionally biased region" description="Low complexity" evidence="6">
    <location>
        <begin position="31"/>
        <end position="57"/>
    </location>
</feature>
<feature type="compositionally biased region" description="Polar residues" evidence="6">
    <location>
        <begin position="456"/>
        <end position="467"/>
    </location>
</feature>
<proteinExistence type="predicted"/>
<feature type="compositionally biased region" description="Polar residues" evidence="6">
    <location>
        <begin position="58"/>
        <end position="72"/>
    </location>
</feature>
<dbReference type="GO" id="GO:0000981">
    <property type="term" value="F:DNA-binding transcription factor activity, RNA polymerase II-specific"/>
    <property type="evidence" value="ECO:0007669"/>
    <property type="project" value="TreeGrafter"/>
</dbReference>
<evidence type="ECO:0000313" key="9">
    <source>
        <dbReference type="Proteomes" id="UP001174934"/>
    </source>
</evidence>
<dbReference type="Pfam" id="PF00250">
    <property type="entry name" value="Forkhead"/>
    <property type="match status" value="1"/>
</dbReference>
<dbReference type="InterPro" id="IPR036390">
    <property type="entry name" value="WH_DNA-bd_sf"/>
</dbReference>
<feature type="region of interest" description="Disordered" evidence="6">
    <location>
        <begin position="359"/>
        <end position="381"/>
    </location>
</feature>
<evidence type="ECO:0000256" key="4">
    <source>
        <dbReference type="ARBA" id="ARBA00023242"/>
    </source>
</evidence>
<protein>
    <recommendedName>
        <fullName evidence="7">Fork-head domain-containing protein</fullName>
    </recommendedName>
</protein>
<feature type="region of interest" description="Disordered" evidence="6">
    <location>
        <begin position="765"/>
        <end position="787"/>
    </location>
</feature>
<keyword evidence="9" id="KW-1185">Reference proteome</keyword>
<feature type="domain" description="Fork-head" evidence="7">
    <location>
        <begin position="219"/>
        <end position="314"/>
    </location>
</feature>
<dbReference type="InterPro" id="IPR036388">
    <property type="entry name" value="WH-like_DNA-bd_sf"/>
</dbReference>
<feature type="compositionally biased region" description="Polar residues" evidence="6">
    <location>
        <begin position="765"/>
        <end position="779"/>
    </location>
</feature>
<dbReference type="InterPro" id="IPR045912">
    <property type="entry name" value="FOXJ2/3-like"/>
</dbReference>
<reference evidence="8" key="1">
    <citation type="submission" date="2023-06" db="EMBL/GenBank/DDBJ databases">
        <title>Genome-scale phylogeny and comparative genomics of the fungal order Sordariales.</title>
        <authorList>
            <consortium name="Lawrence Berkeley National Laboratory"/>
            <person name="Hensen N."/>
            <person name="Bonometti L."/>
            <person name="Westerberg I."/>
            <person name="Brannstrom I.O."/>
            <person name="Guillou S."/>
            <person name="Cros-Aarteil S."/>
            <person name="Calhoun S."/>
            <person name="Haridas S."/>
            <person name="Kuo A."/>
            <person name="Mondo S."/>
            <person name="Pangilinan J."/>
            <person name="Riley R."/>
            <person name="LaButti K."/>
            <person name="Andreopoulos B."/>
            <person name="Lipzen A."/>
            <person name="Chen C."/>
            <person name="Yanf M."/>
            <person name="Daum C."/>
            <person name="Ng V."/>
            <person name="Clum A."/>
            <person name="Steindorff A."/>
            <person name="Ohm R."/>
            <person name="Martin F."/>
            <person name="Silar P."/>
            <person name="Natvig D."/>
            <person name="Lalanne C."/>
            <person name="Gautier V."/>
            <person name="Ament-velasquez S.L."/>
            <person name="Kruys A."/>
            <person name="Hutchinson M.I."/>
            <person name="Powell A.J."/>
            <person name="Barry K."/>
            <person name="Miller A.N."/>
            <person name="Grigoriev I.V."/>
            <person name="Debuchy R."/>
            <person name="Gladieux P."/>
            <person name="Thoren M.H."/>
            <person name="Johannesson H."/>
        </authorList>
    </citation>
    <scope>NUCLEOTIDE SEQUENCE</scope>
    <source>
        <strain evidence="8">SMH3391-2</strain>
    </source>
</reference>
<dbReference type="PANTHER" id="PTHR46078">
    <property type="entry name" value="FORKHEAD BOX PROTEIN J2 FAMILY MEMBER"/>
    <property type="match status" value="1"/>
</dbReference>
<dbReference type="Gene3D" id="1.10.10.10">
    <property type="entry name" value="Winged helix-like DNA-binding domain superfamily/Winged helix DNA-binding domain"/>
    <property type="match status" value="1"/>
</dbReference>
<feature type="compositionally biased region" description="Polar residues" evidence="6">
    <location>
        <begin position="518"/>
        <end position="533"/>
    </location>
</feature>
<name>A0AA39XB61_9PEZI</name>
<dbReference type="GO" id="GO:0000978">
    <property type="term" value="F:RNA polymerase II cis-regulatory region sequence-specific DNA binding"/>
    <property type="evidence" value="ECO:0007669"/>
    <property type="project" value="TreeGrafter"/>
</dbReference>
<dbReference type="CDD" id="cd00059">
    <property type="entry name" value="FH_FOX"/>
    <property type="match status" value="1"/>
</dbReference>
<evidence type="ECO:0000256" key="5">
    <source>
        <dbReference type="PROSITE-ProRule" id="PRU00089"/>
    </source>
</evidence>
<evidence type="ECO:0000256" key="6">
    <source>
        <dbReference type="SAM" id="MobiDB-lite"/>
    </source>
</evidence>
<keyword evidence="1" id="KW-0805">Transcription regulation</keyword>
<dbReference type="PANTHER" id="PTHR46078:SF2">
    <property type="entry name" value="FORK-HEAD DOMAIN-CONTAINING PROTEIN"/>
    <property type="match status" value="1"/>
</dbReference>
<dbReference type="SMART" id="SM00339">
    <property type="entry name" value="FH"/>
    <property type="match status" value="1"/>
</dbReference>
<feature type="region of interest" description="Disordered" evidence="6">
    <location>
        <begin position="613"/>
        <end position="655"/>
    </location>
</feature>
<organism evidence="8 9">
    <name type="scientific">Bombardia bombarda</name>
    <dbReference type="NCBI Taxonomy" id="252184"/>
    <lineage>
        <taxon>Eukaryota</taxon>
        <taxon>Fungi</taxon>
        <taxon>Dikarya</taxon>
        <taxon>Ascomycota</taxon>
        <taxon>Pezizomycotina</taxon>
        <taxon>Sordariomycetes</taxon>
        <taxon>Sordariomycetidae</taxon>
        <taxon>Sordariales</taxon>
        <taxon>Lasiosphaeriaceae</taxon>
        <taxon>Bombardia</taxon>
    </lineage>
</organism>
<comment type="caution">
    <text evidence="8">The sequence shown here is derived from an EMBL/GenBank/DDBJ whole genome shotgun (WGS) entry which is preliminary data.</text>
</comment>
<dbReference type="EMBL" id="JAULSR010000002">
    <property type="protein sequence ID" value="KAK0630707.1"/>
    <property type="molecule type" value="Genomic_DNA"/>
</dbReference>
<evidence type="ECO:0000259" key="7">
    <source>
        <dbReference type="PROSITE" id="PS50039"/>
    </source>
</evidence>
<dbReference type="AlphaFoldDB" id="A0AA39XB61"/>
<dbReference type="PRINTS" id="PR00053">
    <property type="entry name" value="FORKHEAD"/>
</dbReference>
<dbReference type="GO" id="GO:0005634">
    <property type="term" value="C:nucleus"/>
    <property type="evidence" value="ECO:0007669"/>
    <property type="project" value="UniProtKB-SubCell"/>
</dbReference>
<keyword evidence="2 5" id="KW-0238">DNA-binding</keyword>
<dbReference type="PROSITE" id="PS50039">
    <property type="entry name" value="FORK_HEAD_3"/>
    <property type="match status" value="1"/>
</dbReference>
<keyword evidence="3" id="KW-0804">Transcription</keyword>
<dbReference type="Proteomes" id="UP001174934">
    <property type="component" value="Unassembled WGS sequence"/>
</dbReference>
<evidence type="ECO:0000256" key="1">
    <source>
        <dbReference type="ARBA" id="ARBA00023015"/>
    </source>
</evidence>
<dbReference type="SUPFAM" id="SSF46785">
    <property type="entry name" value="Winged helix' DNA-binding domain"/>
    <property type="match status" value="1"/>
</dbReference>
<feature type="region of interest" description="Disordered" evidence="6">
    <location>
        <begin position="27"/>
        <end position="76"/>
    </location>
</feature>
<keyword evidence="4 5" id="KW-0539">Nucleus</keyword>
<evidence type="ECO:0000256" key="3">
    <source>
        <dbReference type="ARBA" id="ARBA00023163"/>
    </source>
</evidence>
<evidence type="ECO:0000313" key="8">
    <source>
        <dbReference type="EMBL" id="KAK0630707.1"/>
    </source>
</evidence>
<dbReference type="InterPro" id="IPR001766">
    <property type="entry name" value="Fork_head_dom"/>
</dbReference>
<feature type="compositionally biased region" description="Polar residues" evidence="6">
    <location>
        <begin position="615"/>
        <end position="624"/>
    </location>
</feature>
<comment type="subcellular location">
    <subcellularLocation>
        <location evidence="5">Nucleus</location>
    </subcellularLocation>
</comment>
<accession>A0AA39XB61</accession>
<gene>
    <name evidence="8" type="ORF">B0T17DRAFT_491059</name>
</gene>
<feature type="compositionally biased region" description="Low complexity" evidence="6">
    <location>
        <begin position="406"/>
        <end position="417"/>
    </location>
</feature>
<evidence type="ECO:0000256" key="2">
    <source>
        <dbReference type="ARBA" id="ARBA00023125"/>
    </source>
</evidence>
<feature type="region of interest" description="Disordered" evidence="6">
    <location>
        <begin position="139"/>
        <end position="189"/>
    </location>
</feature>
<feature type="region of interest" description="Disordered" evidence="6">
    <location>
        <begin position="406"/>
        <end position="560"/>
    </location>
</feature>
<feature type="DNA-binding region" description="Fork-head" evidence="5">
    <location>
        <begin position="219"/>
        <end position="314"/>
    </location>
</feature>